<reference evidence="1" key="1">
    <citation type="journal article" date="2018" name="BMC Genomics">
        <title>Comparative genomics of the wheat fungal pathogen Pyrenophora tritici-repentis reveals chromosomal variations and genome plasticity.</title>
        <authorList>
            <person name="Moolhuijzen P."/>
            <person name="See P.T."/>
            <person name="Hane J.K."/>
            <person name="Shi G."/>
            <person name="Liu Z."/>
            <person name="Oliver R.P."/>
            <person name="Moffat C.S."/>
        </authorList>
    </citation>
    <scope>NUCLEOTIDE SEQUENCE [LARGE SCALE GENOMIC DNA]</scope>
    <source>
        <strain evidence="1">M4</strain>
    </source>
</reference>
<organism evidence="1 2">
    <name type="scientific">Pyrenophora tritici-repentis</name>
    <dbReference type="NCBI Taxonomy" id="45151"/>
    <lineage>
        <taxon>Eukaryota</taxon>
        <taxon>Fungi</taxon>
        <taxon>Dikarya</taxon>
        <taxon>Ascomycota</taxon>
        <taxon>Pezizomycotina</taxon>
        <taxon>Dothideomycetes</taxon>
        <taxon>Pleosporomycetidae</taxon>
        <taxon>Pleosporales</taxon>
        <taxon>Pleosporineae</taxon>
        <taxon>Pleosporaceae</taxon>
        <taxon>Pyrenophora</taxon>
    </lineage>
</organism>
<accession>A0A5M9KM15</accession>
<comment type="caution">
    <text evidence="1">The sequence shown here is derived from an EMBL/GenBank/DDBJ whole genome shotgun (WGS) entry which is preliminary data.</text>
</comment>
<name>A0A5M9KM15_9PLEO</name>
<dbReference type="Proteomes" id="UP000245464">
    <property type="component" value="Chromosome 6"/>
</dbReference>
<dbReference type="AlphaFoldDB" id="A0A5M9KM15"/>
<evidence type="ECO:0000313" key="2">
    <source>
        <dbReference type="Proteomes" id="UP000245464"/>
    </source>
</evidence>
<dbReference type="KEGG" id="ptrr:90957057"/>
<proteinExistence type="predicted"/>
<protein>
    <submittedName>
        <fullName evidence="1">Uncharacterized protein</fullName>
    </submittedName>
</protein>
<dbReference type="RefSeq" id="XP_065961485.1">
    <property type="nucleotide sequence ID" value="XM_066108300.1"/>
</dbReference>
<gene>
    <name evidence="1" type="ORF">PtrM4_118320</name>
</gene>
<sequence>MKLFFAILATTLAILPGSNAQTPLPYCPRHLWPML</sequence>
<dbReference type="EMBL" id="NQIK02000006">
    <property type="protein sequence ID" value="KAF7569417.1"/>
    <property type="molecule type" value="Genomic_DNA"/>
</dbReference>
<evidence type="ECO:0000313" key="1">
    <source>
        <dbReference type="EMBL" id="KAF7569417.1"/>
    </source>
</evidence>
<dbReference type="GeneID" id="90957057"/>